<gene>
    <name evidence="2" type="ORF">GCM10017577_24900</name>
</gene>
<evidence type="ECO:0000256" key="1">
    <source>
        <dbReference type="SAM" id="MobiDB-lite"/>
    </source>
</evidence>
<comment type="caution">
    <text evidence="2">The sequence shown here is derived from an EMBL/GenBank/DDBJ whole genome shotgun (WGS) entry which is preliminary data.</text>
</comment>
<protein>
    <submittedName>
        <fullName evidence="2">Uncharacterized protein</fullName>
    </submittedName>
</protein>
<dbReference type="EMBL" id="BSFQ01000008">
    <property type="protein sequence ID" value="GLL11349.1"/>
    <property type="molecule type" value="Genomic_DNA"/>
</dbReference>
<accession>A0A9W6L5C3</accession>
<organism evidence="2 3">
    <name type="scientific">Pseudonocardia halophobica</name>
    <dbReference type="NCBI Taxonomy" id="29401"/>
    <lineage>
        <taxon>Bacteria</taxon>
        <taxon>Bacillati</taxon>
        <taxon>Actinomycetota</taxon>
        <taxon>Actinomycetes</taxon>
        <taxon>Pseudonocardiales</taxon>
        <taxon>Pseudonocardiaceae</taxon>
        <taxon>Pseudonocardia</taxon>
    </lineage>
</organism>
<evidence type="ECO:0000313" key="3">
    <source>
        <dbReference type="Proteomes" id="UP001143463"/>
    </source>
</evidence>
<dbReference type="AlphaFoldDB" id="A0A9W6L5C3"/>
<reference evidence="2" key="1">
    <citation type="journal article" date="2014" name="Int. J. Syst. Evol. Microbiol.">
        <title>Complete genome sequence of Corynebacterium casei LMG S-19264T (=DSM 44701T), isolated from a smear-ripened cheese.</title>
        <authorList>
            <consortium name="US DOE Joint Genome Institute (JGI-PGF)"/>
            <person name="Walter F."/>
            <person name="Albersmeier A."/>
            <person name="Kalinowski J."/>
            <person name="Ruckert C."/>
        </authorList>
    </citation>
    <scope>NUCLEOTIDE SEQUENCE</scope>
    <source>
        <strain evidence="2">VKM Ac-1069</strain>
    </source>
</reference>
<feature type="compositionally biased region" description="Polar residues" evidence="1">
    <location>
        <begin position="1"/>
        <end position="12"/>
    </location>
</feature>
<keyword evidence="3" id="KW-1185">Reference proteome</keyword>
<feature type="region of interest" description="Disordered" evidence="1">
    <location>
        <begin position="1"/>
        <end position="60"/>
    </location>
</feature>
<name>A0A9W6L5C3_9PSEU</name>
<reference evidence="2" key="2">
    <citation type="submission" date="2023-01" db="EMBL/GenBank/DDBJ databases">
        <authorList>
            <person name="Sun Q."/>
            <person name="Evtushenko L."/>
        </authorList>
    </citation>
    <scope>NUCLEOTIDE SEQUENCE</scope>
    <source>
        <strain evidence="2">VKM Ac-1069</strain>
    </source>
</reference>
<proteinExistence type="predicted"/>
<sequence length="60" mass="6380">MNGSKIGHTQTVDPRPLRDPLSGAAVPAQTPAADGRAVLRPEHDVPFTTSYPVPGPWPHD</sequence>
<evidence type="ECO:0000313" key="2">
    <source>
        <dbReference type="EMBL" id="GLL11349.1"/>
    </source>
</evidence>
<dbReference type="Proteomes" id="UP001143463">
    <property type="component" value="Unassembled WGS sequence"/>
</dbReference>